<dbReference type="EMBL" id="LR798451">
    <property type="protein sequence ID" value="CAB5238207.1"/>
    <property type="molecule type" value="Genomic_DNA"/>
</dbReference>
<sequence length="132" mass="14310">MYELCANCCQPSIFIFVNKTFRHSSLAASRCLHLRSVSGKSLSLNSQCLQVQDVRNRSMSYAPESPLAIQYIGGVILPTGSSVNGCEVVTESADECLCGFLIVKSVIQCFTVIIRCYNCSAVIGCALINDSK</sequence>
<protein>
    <submittedName>
        <fullName evidence="1">Uncharacterized protein</fullName>
    </submittedName>
</protein>
<evidence type="ECO:0000313" key="1">
    <source>
        <dbReference type="EMBL" id="CAB5238207.1"/>
    </source>
</evidence>
<organism evidence="1">
    <name type="scientific">uncultured Caudovirales phage</name>
    <dbReference type="NCBI Taxonomy" id="2100421"/>
    <lineage>
        <taxon>Viruses</taxon>
        <taxon>Duplodnaviria</taxon>
        <taxon>Heunggongvirae</taxon>
        <taxon>Uroviricota</taxon>
        <taxon>Caudoviricetes</taxon>
        <taxon>Peduoviridae</taxon>
        <taxon>Maltschvirus</taxon>
        <taxon>Maltschvirus maltsch</taxon>
    </lineage>
</organism>
<accession>A0A6J7XR06</accession>
<reference evidence="1" key="1">
    <citation type="submission" date="2020-05" db="EMBL/GenBank/DDBJ databases">
        <authorList>
            <person name="Chiriac C."/>
            <person name="Salcher M."/>
            <person name="Ghai R."/>
            <person name="Kavagutti S V."/>
        </authorList>
    </citation>
    <scope>NUCLEOTIDE SEQUENCE</scope>
</reference>
<proteinExistence type="predicted"/>
<gene>
    <name evidence="1" type="ORF">UFOVP144_24</name>
</gene>
<name>A0A6J7XR06_9CAUD</name>